<dbReference type="Proteomes" id="UP001295423">
    <property type="component" value="Unassembled WGS sequence"/>
</dbReference>
<protein>
    <submittedName>
        <fullName evidence="1">Uncharacterized protein</fullName>
    </submittedName>
</protein>
<proteinExistence type="predicted"/>
<dbReference type="EMBL" id="CAKOGP040000202">
    <property type="protein sequence ID" value="CAJ1932035.1"/>
    <property type="molecule type" value="Genomic_DNA"/>
</dbReference>
<organism evidence="1 2">
    <name type="scientific">Cylindrotheca closterium</name>
    <dbReference type="NCBI Taxonomy" id="2856"/>
    <lineage>
        <taxon>Eukaryota</taxon>
        <taxon>Sar</taxon>
        <taxon>Stramenopiles</taxon>
        <taxon>Ochrophyta</taxon>
        <taxon>Bacillariophyta</taxon>
        <taxon>Bacillariophyceae</taxon>
        <taxon>Bacillariophycidae</taxon>
        <taxon>Bacillariales</taxon>
        <taxon>Bacillariaceae</taxon>
        <taxon>Cylindrotheca</taxon>
    </lineage>
</organism>
<gene>
    <name evidence="1" type="ORF">CYCCA115_LOCUS2658</name>
</gene>
<sequence length="134" mass="15780">MRLELIEQAKSGRDIWEVDRNTEITMLLTKTKLEKLMLWKGVERKDQPKLIGGKRKKWLEVRDKDPPLVGEWTDEDEAGLTKLRSKDVDIEDTAIGRAKITVQREMKSFFDNLSQEKQQEYLDQLERSKKCSDN</sequence>
<evidence type="ECO:0000313" key="1">
    <source>
        <dbReference type="EMBL" id="CAJ1932035.1"/>
    </source>
</evidence>
<keyword evidence="2" id="KW-1185">Reference proteome</keyword>
<comment type="caution">
    <text evidence="1">The sequence shown here is derived from an EMBL/GenBank/DDBJ whole genome shotgun (WGS) entry which is preliminary data.</text>
</comment>
<accession>A0AAD2CGH5</accession>
<name>A0AAD2CGH5_9STRA</name>
<dbReference type="AlphaFoldDB" id="A0AAD2CGH5"/>
<reference evidence="1" key="1">
    <citation type="submission" date="2023-08" db="EMBL/GenBank/DDBJ databases">
        <authorList>
            <person name="Audoor S."/>
            <person name="Bilcke G."/>
        </authorList>
    </citation>
    <scope>NUCLEOTIDE SEQUENCE</scope>
</reference>
<evidence type="ECO:0000313" key="2">
    <source>
        <dbReference type="Proteomes" id="UP001295423"/>
    </source>
</evidence>